<proteinExistence type="predicted"/>
<organism evidence="1 2">
    <name type="scientific">Catalinimonas alkaloidigena</name>
    <dbReference type="NCBI Taxonomy" id="1075417"/>
    <lineage>
        <taxon>Bacteria</taxon>
        <taxon>Pseudomonadati</taxon>
        <taxon>Bacteroidota</taxon>
        <taxon>Cytophagia</taxon>
        <taxon>Cytophagales</taxon>
        <taxon>Catalimonadaceae</taxon>
        <taxon>Catalinimonas</taxon>
    </lineage>
</organism>
<evidence type="ECO:0000313" key="1">
    <source>
        <dbReference type="EMBL" id="SDJ75927.1"/>
    </source>
</evidence>
<reference evidence="1 2" key="1">
    <citation type="submission" date="2016-10" db="EMBL/GenBank/DDBJ databases">
        <authorList>
            <person name="de Groot N.N."/>
        </authorList>
    </citation>
    <scope>NUCLEOTIDE SEQUENCE [LARGE SCALE GENOMIC DNA]</scope>
    <source>
        <strain evidence="1 2">DSM 25186</strain>
    </source>
</reference>
<keyword evidence="2" id="KW-1185">Reference proteome</keyword>
<accession>A0A1G8WCT2</accession>
<name>A0A1G8WCT2_9BACT</name>
<protein>
    <submittedName>
        <fullName evidence="1">Uncharacterized protein</fullName>
    </submittedName>
</protein>
<dbReference type="AlphaFoldDB" id="A0A1G8WCT2"/>
<dbReference type="EMBL" id="FNFO01000001">
    <property type="protein sequence ID" value="SDJ75927.1"/>
    <property type="molecule type" value="Genomic_DNA"/>
</dbReference>
<evidence type="ECO:0000313" key="2">
    <source>
        <dbReference type="Proteomes" id="UP000198510"/>
    </source>
</evidence>
<dbReference type="Proteomes" id="UP000198510">
    <property type="component" value="Unassembled WGS sequence"/>
</dbReference>
<gene>
    <name evidence="1" type="ORF">SAMN05421823_10135</name>
</gene>
<sequence length="132" mass="15005">MGIFQFVLMVSLWFSGGKQGEAKVPTNRSDAMPIVEFQYGTTDLTEAGEQTLGQLGNYLRDSLDPAHFRFVLYSEISEKELKQDQFLDYKRCKVVIDALKKTGVESDLFMMRDSYVNNSIKASGVMYYVMGE</sequence>